<reference evidence="2" key="1">
    <citation type="submission" date="2015-12" db="EMBL/GenBank/DDBJ databases">
        <title>De novo transcriptome assembly of four potential Pierce s Disease insect vectors from Arizona vineyards.</title>
        <authorList>
            <person name="Tassone E.E."/>
        </authorList>
    </citation>
    <scope>NUCLEOTIDE SEQUENCE</scope>
</reference>
<feature type="chain" id="PRO_5008580413" evidence="1">
    <location>
        <begin position="19"/>
        <end position="236"/>
    </location>
</feature>
<protein>
    <submittedName>
        <fullName evidence="2">Uncharacterized protein</fullName>
    </submittedName>
</protein>
<evidence type="ECO:0000256" key="1">
    <source>
        <dbReference type="SAM" id="SignalP"/>
    </source>
</evidence>
<dbReference type="AlphaFoldDB" id="A0A1B6CE67"/>
<proteinExistence type="predicted"/>
<keyword evidence="1" id="KW-0732">Signal</keyword>
<organism evidence="2">
    <name type="scientific">Clastoptera arizonana</name>
    <name type="common">Arizona spittle bug</name>
    <dbReference type="NCBI Taxonomy" id="38151"/>
    <lineage>
        <taxon>Eukaryota</taxon>
        <taxon>Metazoa</taxon>
        <taxon>Ecdysozoa</taxon>
        <taxon>Arthropoda</taxon>
        <taxon>Hexapoda</taxon>
        <taxon>Insecta</taxon>
        <taxon>Pterygota</taxon>
        <taxon>Neoptera</taxon>
        <taxon>Paraneoptera</taxon>
        <taxon>Hemiptera</taxon>
        <taxon>Auchenorrhyncha</taxon>
        <taxon>Cercopoidea</taxon>
        <taxon>Clastopteridae</taxon>
        <taxon>Clastoptera</taxon>
    </lineage>
</organism>
<feature type="signal peptide" evidence="1">
    <location>
        <begin position="1"/>
        <end position="18"/>
    </location>
</feature>
<accession>A0A1B6CE67</accession>
<name>A0A1B6CE67_9HEMI</name>
<gene>
    <name evidence="2" type="ORF">g.7735</name>
</gene>
<dbReference type="EMBL" id="GEDC01025576">
    <property type="protein sequence ID" value="JAS11722.1"/>
    <property type="molecule type" value="Transcribed_RNA"/>
</dbReference>
<evidence type="ECO:0000313" key="2">
    <source>
        <dbReference type="EMBL" id="JAS11722.1"/>
    </source>
</evidence>
<sequence length="236" mass="27578">MNNFRIVFLFLALDVIISVVPRARRGWRVRRRFNSSGGKIFYNEEDALAEFRNLTYTVLNYNLQNFTRDYEACFDLPLVPFEKLEYVIRRPFIVIEGHPVGKVERIARCFASSLGAYYMNQKPPACLRHYKKTMYRLQGTVQKAYWFLSLFIKSYHANLKVARGVPVVVHGRRIILSRLGVWSLFIKDLLDCVKETTALLRKEMFRQLGGVCDLSTFYLFGNKKDNGAKTPSFMKF</sequence>